<comment type="caution">
    <text evidence="2">The sequence shown here is derived from an EMBL/GenBank/DDBJ whole genome shotgun (WGS) entry which is preliminary data.</text>
</comment>
<dbReference type="SUPFAM" id="SSF52374">
    <property type="entry name" value="Nucleotidylyl transferase"/>
    <property type="match status" value="1"/>
</dbReference>
<reference evidence="2 3" key="1">
    <citation type="submission" date="2019-03" db="EMBL/GenBank/DDBJ databases">
        <title>Sequencing 23 genomes of Wallemia ichthyophaga.</title>
        <authorList>
            <person name="Gostincar C."/>
        </authorList>
    </citation>
    <scope>NUCLEOTIDE SEQUENCE [LARGE SCALE GENOMIC DNA]</scope>
    <source>
        <strain evidence="2 3">EXF-6200</strain>
    </source>
</reference>
<sequence>MRTVAILPLPAKLILYPELIGVLKEAAEEASDIGLIFIGQLPSQPEPEQRCKEFQSFLIEVYSLLLESRQNKCNWWGGNIDVWFDAFWQPDWIHKARMSGWDIIFSTPSVFDSLKGANVDDVPYKRVVDSLGGTQAVDSERSHVGVHQTVALGGTFDHLHAGHKVLLTLAVYLSIRRVVVGVTGEHFFFRVVFLAKKSGPALLTRKNNAEILESIHTRKATVDAFVRRLAPQLECDIFTLDDVYGPTATDSDIDGIVVSTETLSGSDAINAKRQENKIKELDVFVIDLVDQSAELKLSSTQIRKELSKATADTD</sequence>
<feature type="domain" description="Cytidyltransferase-like" evidence="1">
    <location>
        <begin position="152"/>
        <end position="304"/>
    </location>
</feature>
<dbReference type="Proteomes" id="UP000310689">
    <property type="component" value="Unassembled WGS sequence"/>
</dbReference>
<protein>
    <recommendedName>
        <fullName evidence="1">Cytidyltransferase-like domain-containing protein</fullName>
    </recommendedName>
</protein>
<evidence type="ECO:0000259" key="1">
    <source>
        <dbReference type="Pfam" id="PF01467"/>
    </source>
</evidence>
<proteinExistence type="predicted"/>
<dbReference type="GO" id="GO:0004140">
    <property type="term" value="F:dephospho-CoA kinase activity"/>
    <property type="evidence" value="ECO:0007669"/>
    <property type="project" value="TreeGrafter"/>
</dbReference>
<dbReference type="EMBL" id="SPOI01000023">
    <property type="protein sequence ID" value="TIB39961.1"/>
    <property type="molecule type" value="Genomic_DNA"/>
</dbReference>
<organism evidence="2 3">
    <name type="scientific">Wallemia ichthyophaga</name>
    <dbReference type="NCBI Taxonomy" id="245174"/>
    <lineage>
        <taxon>Eukaryota</taxon>
        <taxon>Fungi</taxon>
        <taxon>Dikarya</taxon>
        <taxon>Basidiomycota</taxon>
        <taxon>Wallemiomycotina</taxon>
        <taxon>Wallemiomycetes</taxon>
        <taxon>Wallemiales</taxon>
        <taxon>Wallemiaceae</taxon>
        <taxon>Wallemia</taxon>
    </lineage>
</organism>
<dbReference type="Gene3D" id="3.40.50.620">
    <property type="entry name" value="HUPs"/>
    <property type="match status" value="1"/>
</dbReference>
<dbReference type="Pfam" id="PF01467">
    <property type="entry name" value="CTP_transf_like"/>
    <property type="match status" value="1"/>
</dbReference>
<gene>
    <name evidence="2" type="ORF">E3P86_00902</name>
</gene>
<dbReference type="PANTHER" id="PTHR10695">
    <property type="entry name" value="DEPHOSPHO-COA KINASE-RELATED"/>
    <property type="match status" value="1"/>
</dbReference>
<dbReference type="AlphaFoldDB" id="A0A4T0JI12"/>
<name>A0A4T0JI12_WALIC</name>
<dbReference type="InterPro" id="IPR004821">
    <property type="entry name" value="Cyt_trans-like"/>
</dbReference>
<evidence type="ECO:0000313" key="2">
    <source>
        <dbReference type="EMBL" id="TIB39961.1"/>
    </source>
</evidence>
<evidence type="ECO:0000313" key="3">
    <source>
        <dbReference type="Proteomes" id="UP000310689"/>
    </source>
</evidence>
<accession>A0A4T0JI12</accession>
<dbReference type="InterPro" id="IPR014729">
    <property type="entry name" value="Rossmann-like_a/b/a_fold"/>
</dbReference>
<dbReference type="GO" id="GO:0015937">
    <property type="term" value="P:coenzyme A biosynthetic process"/>
    <property type="evidence" value="ECO:0007669"/>
    <property type="project" value="TreeGrafter"/>
</dbReference>
<dbReference type="PANTHER" id="PTHR10695:SF46">
    <property type="entry name" value="BIFUNCTIONAL COENZYME A SYNTHASE-RELATED"/>
    <property type="match status" value="1"/>
</dbReference>